<keyword evidence="4 6" id="KW-1133">Transmembrane helix</keyword>
<feature type="transmembrane region" description="Helical" evidence="6">
    <location>
        <begin position="144"/>
        <end position="165"/>
    </location>
</feature>
<evidence type="ECO:0000313" key="8">
    <source>
        <dbReference type="EMBL" id="MFD1928252.1"/>
    </source>
</evidence>
<reference evidence="9" key="1">
    <citation type="journal article" date="2019" name="Int. J. Syst. Evol. Microbiol.">
        <title>The Global Catalogue of Microorganisms (GCM) 10K type strain sequencing project: providing services to taxonomists for standard genome sequencing and annotation.</title>
        <authorList>
            <consortium name="The Broad Institute Genomics Platform"/>
            <consortium name="The Broad Institute Genome Sequencing Center for Infectious Disease"/>
            <person name="Wu L."/>
            <person name="Ma J."/>
        </authorList>
    </citation>
    <scope>NUCLEOTIDE SEQUENCE [LARGE SCALE GENOMIC DNA]</scope>
    <source>
        <strain evidence="9">CGMCC 4.7177</strain>
    </source>
</reference>
<comment type="caution">
    <text evidence="8">The sequence shown here is derived from an EMBL/GenBank/DDBJ whole genome shotgun (WGS) entry which is preliminary data.</text>
</comment>
<dbReference type="SUPFAM" id="SSF103481">
    <property type="entry name" value="Multidrug resistance efflux transporter EmrE"/>
    <property type="match status" value="2"/>
</dbReference>
<comment type="subcellular location">
    <subcellularLocation>
        <location evidence="1">Endomembrane system</location>
        <topology evidence="1">Multi-pass membrane protein</topology>
    </subcellularLocation>
</comment>
<dbReference type="PANTHER" id="PTHR32322:SF2">
    <property type="entry name" value="EAMA DOMAIN-CONTAINING PROTEIN"/>
    <property type="match status" value="1"/>
</dbReference>
<dbReference type="EMBL" id="JBHUGI010000024">
    <property type="protein sequence ID" value="MFD1928252.1"/>
    <property type="molecule type" value="Genomic_DNA"/>
</dbReference>
<feature type="transmembrane region" description="Helical" evidence="6">
    <location>
        <begin position="34"/>
        <end position="54"/>
    </location>
</feature>
<evidence type="ECO:0000256" key="6">
    <source>
        <dbReference type="SAM" id="Phobius"/>
    </source>
</evidence>
<evidence type="ECO:0000256" key="4">
    <source>
        <dbReference type="ARBA" id="ARBA00022989"/>
    </source>
</evidence>
<evidence type="ECO:0000256" key="2">
    <source>
        <dbReference type="ARBA" id="ARBA00007362"/>
    </source>
</evidence>
<keyword evidence="5 6" id="KW-0472">Membrane</keyword>
<accession>A0ABW4SFG6</accession>
<sequence>MNKIVLMIFVLISTALMGSSFSIGKIGLQYVSPLLMVGIRFLMAGILMVIYAGLTKKPHPKKITTWFKIFLIGLFQTAGVFAAIFISLRTISAGQSSILTFMNPLLVVVIGSLVLGMKYRLIQWIGVLLGFIGVMITLGGQFEFQFGTILGFGGAVSWAIATLLVHRWGKEINTLVLSAYQMLFGGGVLLLCSLLFEEIQFTINPTSAFVIIWLTLMASVVQFTMWFYVLQQGDPAKVSSFLFLAPFFGVLFGWLLLHETIGSHLILGGICIFVGIFLVNWISKVNV</sequence>
<feature type="transmembrane region" description="Helical" evidence="6">
    <location>
        <begin position="208"/>
        <end position="229"/>
    </location>
</feature>
<keyword evidence="9" id="KW-1185">Reference proteome</keyword>
<feature type="transmembrane region" description="Helical" evidence="6">
    <location>
        <begin position="263"/>
        <end position="282"/>
    </location>
</feature>
<dbReference type="RefSeq" id="WP_381537424.1">
    <property type="nucleotide sequence ID" value="NZ_JBHUGI010000024.1"/>
</dbReference>
<dbReference type="InterPro" id="IPR050638">
    <property type="entry name" value="AA-Vitamin_Transporters"/>
</dbReference>
<evidence type="ECO:0000256" key="5">
    <source>
        <dbReference type="ARBA" id="ARBA00023136"/>
    </source>
</evidence>
<name>A0ABW4SFG6_9BACL</name>
<gene>
    <name evidence="8" type="ORF">ACFSFY_09290</name>
</gene>
<feature type="transmembrane region" description="Helical" evidence="6">
    <location>
        <begin position="98"/>
        <end position="116"/>
    </location>
</feature>
<evidence type="ECO:0000259" key="7">
    <source>
        <dbReference type="Pfam" id="PF00892"/>
    </source>
</evidence>
<evidence type="ECO:0000256" key="1">
    <source>
        <dbReference type="ARBA" id="ARBA00004127"/>
    </source>
</evidence>
<dbReference type="Proteomes" id="UP001597218">
    <property type="component" value="Unassembled WGS sequence"/>
</dbReference>
<feature type="transmembrane region" description="Helical" evidence="6">
    <location>
        <begin position="241"/>
        <end position="257"/>
    </location>
</feature>
<dbReference type="InterPro" id="IPR037185">
    <property type="entry name" value="EmrE-like"/>
</dbReference>
<dbReference type="InterPro" id="IPR000620">
    <property type="entry name" value="EamA_dom"/>
</dbReference>
<keyword evidence="3 6" id="KW-0812">Transmembrane</keyword>
<dbReference type="Pfam" id="PF00892">
    <property type="entry name" value="EamA"/>
    <property type="match status" value="2"/>
</dbReference>
<organism evidence="8 9">
    <name type="scientific">Sporosarcina siberiensis</name>
    <dbReference type="NCBI Taxonomy" id="1365606"/>
    <lineage>
        <taxon>Bacteria</taxon>
        <taxon>Bacillati</taxon>
        <taxon>Bacillota</taxon>
        <taxon>Bacilli</taxon>
        <taxon>Bacillales</taxon>
        <taxon>Caryophanaceae</taxon>
        <taxon>Sporosarcina</taxon>
    </lineage>
</organism>
<feature type="transmembrane region" description="Helical" evidence="6">
    <location>
        <begin position="121"/>
        <end position="138"/>
    </location>
</feature>
<feature type="domain" description="EamA" evidence="7">
    <location>
        <begin position="7"/>
        <end position="138"/>
    </location>
</feature>
<proteinExistence type="inferred from homology"/>
<protein>
    <submittedName>
        <fullName evidence="8">DMT family transporter</fullName>
    </submittedName>
</protein>
<evidence type="ECO:0000313" key="9">
    <source>
        <dbReference type="Proteomes" id="UP001597218"/>
    </source>
</evidence>
<comment type="similarity">
    <text evidence="2">Belongs to the EamA transporter family.</text>
</comment>
<evidence type="ECO:0000256" key="3">
    <source>
        <dbReference type="ARBA" id="ARBA00022692"/>
    </source>
</evidence>
<feature type="domain" description="EamA" evidence="7">
    <location>
        <begin position="146"/>
        <end position="280"/>
    </location>
</feature>
<feature type="transmembrane region" description="Helical" evidence="6">
    <location>
        <begin position="177"/>
        <end position="196"/>
    </location>
</feature>
<feature type="transmembrane region" description="Helical" evidence="6">
    <location>
        <begin position="66"/>
        <end position="86"/>
    </location>
</feature>
<dbReference type="PANTHER" id="PTHR32322">
    <property type="entry name" value="INNER MEMBRANE TRANSPORTER"/>
    <property type="match status" value="1"/>
</dbReference>